<dbReference type="SUPFAM" id="SSF57850">
    <property type="entry name" value="RING/U-box"/>
    <property type="match status" value="1"/>
</dbReference>
<keyword evidence="1" id="KW-0479">Metal-binding</keyword>
<protein>
    <recommendedName>
        <fullName evidence="2">RING-type domain-containing protein</fullName>
    </recommendedName>
</protein>
<evidence type="ECO:0000313" key="4">
    <source>
        <dbReference type="Proteomes" id="UP000756921"/>
    </source>
</evidence>
<keyword evidence="1" id="KW-0862">Zinc</keyword>
<keyword evidence="4" id="KW-1185">Reference proteome</keyword>
<sequence length="266" mass="30584">MSHRIPVTFADWLFGLQECTPPDDWCCSICYDDPPEGDCPIEVDMTPIQLACGHIFDLGCLYSWTNGLEFRKGFKSHTTCPLCRVRLFWRSSRQLVRQLKGHHMALRLEFFDRHWMNRTASAWLTGSLQEVVDTAEGEAKRLTIKGIEYLYITKDWNLVIGQLLDAVTDKEGGFVGHVAVCDSQTVRFLSPAHEQHGRLWLELFLAMRIFREGFANNWGRTNMVIDFEKWFLQKAEQYESKQATLGPADEDDYEGLDVGFVALHLG</sequence>
<dbReference type="PROSITE" id="PS50089">
    <property type="entry name" value="ZF_RING_2"/>
    <property type="match status" value="1"/>
</dbReference>
<dbReference type="SMART" id="SM00184">
    <property type="entry name" value="RING"/>
    <property type="match status" value="1"/>
</dbReference>
<dbReference type="GO" id="GO:0008270">
    <property type="term" value="F:zinc ion binding"/>
    <property type="evidence" value="ECO:0007669"/>
    <property type="project" value="UniProtKB-KW"/>
</dbReference>
<organism evidence="3 4">
    <name type="scientific">Paraphaeosphaeria minitans</name>
    <dbReference type="NCBI Taxonomy" id="565426"/>
    <lineage>
        <taxon>Eukaryota</taxon>
        <taxon>Fungi</taxon>
        <taxon>Dikarya</taxon>
        <taxon>Ascomycota</taxon>
        <taxon>Pezizomycotina</taxon>
        <taxon>Dothideomycetes</taxon>
        <taxon>Pleosporomycetidae</taxon>
        <taxon>Pleosporales</taxon>
        <taxon>Massarineae</taxon>
        <taxon>Didymosphaeriaceae</taxon>
        <taxon>Paraphaeosphaeria</taxon>
    </lineage>
</organism>
<gene>
    <name evidence="3" type="ORF">PMIN01_09380</name>
</gene>
<dbReference type="Proteomes" id="UP000756921">
    <property type="component" value="Unassembled WGS sequence"/>
</dbReference>
<feature type="domain" description="RING-type" evidence="2">
    <location>
        <begin position="27"/>
        <end position="84"/>
    </location>
</feature>
<dbReference type="Pfam" id="PF13639">
    <property type="entry name" value="zf-RING_2"/>
    <property type="match status" value="1"/>
</dbReference>
<dbReference type="OrthoDB" id="10251342at2759"/>
<comment type="caution">
    <text evidence="3">The sequence shown here is derived from an EMBL/GenBank/DDBJ whole genome shotgun (WGS) entry which is preliminary data.</text>
</comment>
<accession>A0A9P6GBJ2</accession>
<proteinExistence type="predicted"/>
<evidence type="ECO:0000313" key="3">
    <source>
        <dbReference type="EMBL" id="KAF9732522.1"/>
    </source>
</evidence>
<evidence type="ECO:0000256" key="1">
    <source>
        <dbReference type="PROSITE-ProRule" id="PRU00175"/>
    </source>
</evidence>
<dbReference type="Gene3D" id="3.30.40.10">
    <property type="entry name" value="Zinc/RING finger domain, C3HC4 (zinc finger)"/>
    <property type="match status" value="1"/>
</dbReference>
<name>A0A9P6GBJ2_9PLEO</name>
<evidence type="ECO:0000259" key="2">
    <source>
        <dbReference type="PROSITE" id="PS50089"/>
    </source>
</evidence>
<dbReference type="InterPro" id="IPR013083">
    <property type="entry name" value="Znf_RING/FYVE/PHD"/>
</dbReference>
<reference evidence="3" key="1">
    <citation type="journal article" date="2020" name="Mol. Plant Microbe Interact.">
        <title>Genome Sequence of the Biocontrol Agent Coniothyrium minitans strain Conio (IMI 134523).</title>
        <authorList>
            <person name="Patel D."/>
            <person name="Shittu T.A."/>
            <person name="Baroncelli R."/>
            <person name="Muthumeenakshi S."/>
            <person name="Osborne T.H."/>
            <person name="Janganan T.K."/>
            <person name="Sreenivasaprasad S."/>
        </authorList>
    </citation>
    <scope>NUCLEOTIDE SEQUENCE</scope>
    <source>
        <strain evidence="3">Conio</strain>
    </source>
</reference>
<dbReference type="EMBL" id="WJXW01000010">
    <property type="protein sequence ID" value="KAF9732522.1"/>
    <property type="molecule type" value="Genomic_DNA"/>
</dbReference>
<keyword evidence="1" id="KW-0863">Zinc-finger</keyword>
<dbReference type="AlphaFoldDB" id="A0A9P6GBJ2"/>
<dbReference type="InterPro" id="IPR001841">
    <property type="entry name" value="Znf_RING"/>
</dbReference>